<gene>
    <name evidence="4" type="ORF">D1614_20095</name>
</gene>
<dbReference type="PANTHER" id="PTHR43818:SF5">
    <property type="entry name" value="OXIDOREDUCTASE FAMILY PROTEIN"/>
    <property type="match status" value="1"/>
</dbReference>
<evidence type="ECO:0000256" key="1">
    <source>
        <dbReference type="SAM" id="Phobius"/>
    </source>
</evidence>
<dbReference type="InterPro" id="IPR043906">
    <property type="entry name" value="Gfo/Idh/MocA_OxRdtase_bact_C"/>
</dbReference>
<dbReference type="Pfam" id="PF01408">
    <property type="entry name" value="GFO_IDH_MocA"/>
    <property type="match status" value="1"/>
</dbReference>
<dbReference type="AlphaFoldDB" id="A0A399SWI4"/>
<keyword evidence="1" id="KW-1133">Transmembrane helix</keyword>
<dbReference type="Gene3D" id="3.30.360.10">
    <property type="entry name" value="Dihydrodipicolinate Reductase, domain 2"/>
    <property type="match status" value="1"/>
</dbReference>
<organism evidence="4 5">
    <name type="scientific">Maribellus luteus</name>
    <dbReference type="NCBI Taxonomy" id="2305463"/>
    <lineage>
        <taxon>Bacteria</taxon>
        <taxon>Pseudomonadati</taxon>
        <taxon>Bacteroidota</taxon>
        <taxon>Bacteroidia</taxon>
        <taxon>Marinilabiliales</taxon>
        <taxon>Prolixibacteraceae</taxon>
        <taxon>Maribellus</taxon>
    </lineage>
</organism>
<dbReference type="Proteomes" id="UP000265926">
    <property type="component" value="Unassembled WGS sequence"/>
</dbReference>
<feature type="domain" description="Gfo/Idh/MocA-like oxidoreductase bacterial type C-terminal" evidence="3">
    <location>
        <begin position="200"/>
        <end position="428"/>
    </location>
</feature>
<dbReference type="OrthoDB" id="9763611at2"/>
<dbReference type="InterPro" id="IPR036291">
    <property type="entry name" value="NAD(P)-bd_dom_sf"/>
</dbReference>
<proteinExistence type="predicted"/>
<evidence type="ECO:0000259" key="3">
    <source>
        <dbReference type="Pfam" id="PF19051"/>
    </source>
</evidence>
<dbReference type="SUPFAM" id="SSF51735">
    <property type="entry name" value="NAD(P)-binding Rossmann-fold domains"/>
    <property type="match status" value="1"/>
</dbReference>
<dbReference type="InterPro" id="IPR006311">
    <property type="entry name" value="TAT_signal"/>
</dbReference>
<evidence type="ECO:0000313" key="5">
    <source>
        <dbReference type="Proteomes" id="UP000265926"/>
    </source>
</evidence>
<dbReference type="SUPFAM" id="SSF55347">
    <property type="entry name" value="Glyceraldehyde-3-phosphate dehydrogenase-like, C-terminal domain"/>
    <property type="match status" value="1"/>
</dbReference>
<dbReference type="EMBL" id="QWGR01000016">
    <property type="protein sequence ID" value="RIJ46273.1"/>
    <property type="molecule type" value="Genomic_DNA"/>
</dbReference>
<dbReference type="PANTHER" id="PTHR43818">
    <property type="entry name" value="BCDNA.GH03377"/>
    <property type="match status" value="1"/>
</dbReference>
<dbReference type="PROSITE" id="PS51318">
    <property type="entry name" value="TAT"/>
    <property type="match status" value="1"/>
</dbReference>
<dbReference type="RefSeq" id="WP_119439777.1">
    <property type="nucleotide sequence ID" value="NZ_QWGR01000016.1"/>
</dbReference>
<comment type="caution">
    <text evidence="4">The sequence shown here is derived from an EMBL/GenBank/DDBJ whole genome shotgun (WGS) entry which is preliminary data.</text>
</comment>
<keyword evidence="5" id="KW-1185">Reference proteome</keyword>
<keyword evidence="1" id="KW-0472">Membrane</keyword>
<dbReference type="Pfam" id="PF19051">
    <property type="entry name" value="GFO_IDH_MocA_C2"/>
    <property type="match status" value="1"/>
</dbReference>
<accession>A0A399SWI4</accession>
<dbReference type="InterPro" id="IPR050463">
    <property type="entry name" value="Gfo/Idh/MocA_oxidrdct_glycsds"/>
</dbReference>
<feature type="transmembrane region" description="Helical" evidence="1">
    <location>
        <begin position="12"/>
        <end position="30"/>
    </location>
</feature>
<keyword evidence="1" id="KW-0812">Transmembrane</keyword>
<name>A0A399SWI4_9BACT</name>
<dbReference type="InterPro" id="IPR000683">
    <property type="entry name" value="Gfo/Idh/MocA-like_OxRdtase_N"/>
</dbReference>
<evidence type="ECO:0000259" key="2">
    <source>
        <dbReference type="Pfam" id="PF01408"/>
    </source>
</evidence>
<dbReference type="GO" id="GO:0000166">
    <property type="term" value="F:nucleotide binding"/>
    <property type="evidence" value="ECO:0007669"/>
    <property type="project" value="InterPro"/>
</dbReference>
<feature type="domain" description="Gfo/Idh/MocA-like oxidoreductase N-terminal" evidence="2">
    <location>
        <begin position="39"/>
        <end position="163"/>
    </location>
</feature>
<protein>
    <submittedName>
        <fullName evidence="4">Gfo/Idh/MocA family oxidoreductase</fullName>
    </submittedName>
</protein>
<dbReference type="Gene3D" id="3.40.50.720">
    <property type="entry name" value="NAD(P)-binding Rossmann-like Domain"/>
    <property type="match status" value="1"/>
</dbReference>
<reference evidence="4 5" key="1">
    <citation type="submission" date="2018-08" db="EMBL/GenBank/DDBJ databases">
        <title>Pallidiluteibacterium maritimus gen. nov., sp. nov., isolated from coastal sediment.</title>
        <authorList>
            <person name="Zhou L.Y."/>
        </authorList>
    </citation>
    <scope>NUCLEOTIDE SEQUENCE [LARGE SCALE GENOMIC DNA]</scope>
    <source>
        <strain evidence="4 5">XSD2</strain>
    </source>
</reference>
<evidence type="ECO:0000313" key="4">
    <source>
        <dbReference type="EMBL" id="RIJ46273.1"/>
    </source>
</evidence>
<sequence>MSLKPKTNRRNFLKTTGMGIMGFPLIMNGFSGVAPSDKIRVAHIGTGNMGGAHIRWFSAFPDAETVALCDVDELRLANARKLLVANNSSANPDLYSDFRRIIERKDIDVITCATPDHWHALVAIMAFESGKDVYGEKPLSFSAKEGKLMLQSMKKHDRIFQLGTQIHAGDNYHRVAEIIQSGALGKIHTVRLWKTGGTSGLGFPPTETPPATLDWNMWLGPAPYAEYTPVKCHGTYRSFFDYSGGVFADFWCHIADILYMSLHPKGLSSIDARGDIPHDGIADTPKWIDVDFKFKDLDVYWTTTPPDVPGADKMGIGAHFEGEKGTLTCDYDKRIISIGGETTDDLPEVTQSSPRSPGHQRNFLDAVKSRIQPESNLEYAREMTLPMHLALISFRLKRKLQWDSDKEEFINDPAANFLLSREYRSPWSLPVY</sequence>